<dbReference type="InterPro" id="IPR013762">
    <property type="entry name" value="Integrase-like_cat_sf"/>
</dbReference>
<evidence type="ECO:0000259" key="3">
    <source>
        <dbReference type="PROSITE" id="PS51898"/>
    </source>
</evidence>
<keyword evidence="2" id="KW-0233">DNA recombination</keyword>
<dbReference type="EMBL" id="UHIC01000001">
    <property type="protein sequence ID" value="SUO96704.1"/>
    <property type="molecule type" value="Genomic_DNA"/>
</dbReference>
<organism evidence="4 5">
    <name type="scientific">Suttonella ornithocola</name>
    <dbReference type="NCBI Taxonomy" id="279832"/>
    <lineage>
        <taxon>Bacteria</taxon>
        <taxon>Pseudomonadati</taxon>
        <taxon>Pseudomonadota</taxon>
        <taxon>Gammaproteobacteria</taxon>
        <taxon>Cardiobacteriales</taxon>
        <taxon>Cardiobacteriaceae</taxon>
        <taxon>Suttonella</taxon>
    </lineage>
</organism>
<dbReference type="RefSeq" id="WP_072576220.1">
    <property type="nucleotide sequence ID" value="NZ_LWHB01000057.1"/>
</dbReference>
<dbReference type="GO" id="GO:0015074">
    <property type="term" value="P:DNA integration"/>
    <property type="evidence" value="ECO:0007669"/>
    <property type="project" value="UniProtKB-KW"/>
</dbReference>
<accession>A0A380MX01</accession>
<gene>
    <name evidence="4" type="primary">xerD</name>
    <name evidence="4" type="ORF">NCTC13337_01980</name>
</gene>
<dbReference type="CDD" id="cd00397">
    <property type="entry name" value="DNA_BRE_C"/>
    <property type="match status" value="1"/>
</dbReference>
<dbReference type="Pfam" id="PF00589">
    <property type="entry name" value="Phage_integrase"/>
    <property type="match status" value="1"/>
</dbReference>
<sequence>MKLSKEELLLASSSLSSEKKSHLYIVNCPAERYINTLISKSGKSLTRSILRRIIFILGQEKDYDWSTLTIDEVYFVKNYLLELDYAPSTINQYLTVMRMVAKNAWMHKQMSAKQYLLIQSVDRVSGYRIAGRALEVSEIFLFYHIVSQSKNTQLMKLRDMCLFGLMVECGLRKFEVRSLNCADINLQEGFFIVITKGNKGRCIYLPVNIRYLLENYLLIHPFKSCPDAPLFFQFHTNHIAKNRRLQMASVNNLLNRYRKCTGLKRFTAHDLRRTLATYLFDIGVNINMVKEVMGHECISTTSLYDRRAIKRTKALMKSFSYKI</sequence>
<evidence type="ECO:0000256" key="1">
    <source>
        <dbReference type="ARBA" id="ARBA00022908"/>
    </source>
</evidence>
<dbReference type="InterPro" id="IPR011010">
    <property type="entry name" value="DNA_brk_join_enz"/>
</dbReference>
<dbReference type="AlphaFoldDB" id="A0A380MX01"/>
<dbReference type="Gene3D" id="1.10.443.10">
    <property type="entry name" value="Intergrase catalytic core"/>
    <property type="match status" value="1"/>
</dbReference>
<dbReference type="InterPro" id="IPR002104">
    <property type="entry name" value="Integrase_catalytic"/>
</dbReference>
<dbReference type="SUPFAM" id="SSF56349">
    <property type="entry name" value="DNA breaking-rejoining enzymes"/>
    <property type="match status" value="1"/>
</dbReference>
<dbReference type="GO" id="GO:0006310">
    <property type="term" value="P:DNA recombination"/>
    <property type="evidence" value="ECO:0007669"/>
    <property type="project" value="UniProtKB-KW"/>
</dbReference>
<dbReference type="InterPro" id="IPR050090">
    <property type="entry name" value="Tyrosine_recombinase_XerCD"/>
</dbReference>
<evidence type="ECO:0000256" key="2">
    <source>
        <dbReference type="ARBA" id="ARBA00023172"/>
    </source>
</evidence>
<keyword evidence="1" id="KW-0229">DNA integration</keyword>
<evidence type="ECO:0000313" key="4">
    <source>
        <dbReference type="EMBL" id="SUO96704.1"/>
    </source>
</evidence>
<name>A0A380MX01_9GAMM</name>
<dbReference type="PROSITE" id="PS51898">
    <property type="entry name" value="TYR_RECOMBINASE"/>
    <property type="match status" value="1"/>
</dbReference>
<proteinExistence type="predicted"/>
<reference evidence="4 5" key="1">
    <citation type="submission" date="2018-06" db="EMBL/GenBank/DDBJ databases">
        <authorList>
            <consortium name="Pathogen Informatics"/>
            <person name="Doyle S."/>
        </authorList>
    </citation>
    <scope>NUCLEOTIDE SEQUENCE [LARGE SCALE GENOMIC DNA]</scope>
    <source>
        <strain evidence="4 5">NCTC13337</strain>
    </source>
</reference>
<dbReference type="GO" id="GO:0003677">
    <property type="term" value="F:DNA binding"/>
    <property type="evidence" value="ECO:0007669"/>
    <property type="project" value="InterPro"/>
</dbReference>
<dbReference type="PANTHER" id="PTHR30349">
    <property type="entry name" value="PHAGE INTEGRASE-RELATED"/>
    <property type="match status" value="1"/>
</dbReference>
<dbReference type="Proteomes" id="UP000254601">
    <property type="component" value="Unassembled WGS sequence"/>
</dbReference>
<dbReference type="OrthoDB" id="9795573at2"/>
<keyword evidence="5" id="KW-1185">Reference proteome</keyword>
<protein>
    <submittedName>
        <fullName evidence="4">Tyrosine recombinase XerD</fullName>
    </submittedName>
</protein>
<feature type="domain" description="Tyr recombinase" evidence="3">
    <location>
        <begin position="129"/>
        <end position="317"/>
    </location>
</feature>
<evidence type="ECO:0000313" key="5">
    <source>
        <dbReference type="Proteomes" id="UP000254601"/>
    </source>
</evidence>